<dbReference type="Pfam" id="PF10014">
    <property type="entry name" value="2OG-Fe_Oxy_2"/>
    <property type="match status" value="1"/>
</dbReference>
<reference evidence="1 2" key="1">
    <citation type="submission" date="2022-06" db="EMBL/GenBank/DDBJ databases">
        <title>Rhizosaccharibacter gen. nov. sp. nov. KSS12, endophytic bacteria isolated from sugarcane.</title>
        <authorList>
            <person name="Pitiwittayakul N."/>
        </authorList>
    </citation>
    <scope>NUCLEOTIDE SEQUENCE [LARGE SCALE GENOMIC DNA]</scope>
    <source>
        <strain evidence="1 2">KSS12</strain>
    </source>
</reference>
<protein>
    <submittedName>
        <fullName evidence="1">2OG-Fe dioxygenase family protein</fullName>
    </submittedName>
</protein>
<evidence type="ECO:0000313" key="2">
    <source>
        <dbReference type="Proteomes" id="UP001524547"/>
    </source>
</evidence>
<proteinExistence type="predicted"/>
<keyword evidence="1" id="KW-0223">Dioxygenase</keyword>
<dbReference type="Proteomes" id="UP001524547">
    <property type="component" value="Unassembled WGS sequence"/>
</dbReference>
<dbReference type="EMBL" id="JAMZEJ010000002">
    <property type="protein sequence ID" value="MCQ8239982.1"/>
    <property type="molecule type" value="Genomic_DNA"/>
</dbReference>
<organism evidence="1 2">
    <name type="scientific">Rhizosaccharibacter radicis</name>
    <dbReference type="NCBI Taxonomy" id="2782605"/>
    <lineage>
        <taxon>Bacteria</taxon>
        <taxon>Pseudomonadati</taxon>
        <taxon>Pseudomonadota</taxon>
        <taxon>Alphaproteobacteria</taxon>
        <taxon>Acetobacterales</taxon>
        <taxon>Acetobacteraceae</taxon>
        <taxon>Rhizosaccharibacter</taxon>
    </lineage>
</organism>
<dbReference type="Gene3D" id="2.60.120.620">
    <property type="entry name" value="q2cbj1_9rhob like domain"/>
    <property type="match status" value="1"/>
</dbReference>
<dbReference type="InterPro" id="IPR018724">
    <property type="entry name" value="2OG-Fe_dioxygenase"/>
</dbReference>
<evidence type="ECO:0000313" key="1">
    <source>
        <dbReference type="EMBL" id="MCQ8239982.1"/>
    </source>
</evidence>
<accession>A0ABT1VVL7</accession>
<dbReference type="GO" id="GO:0051213">
    <property type="term" value="F:dioxygenase activity"/>
    <property type="evidence" value="ECO:0007669"/>
    <property type="project" value="UniProtKB-KW"/>
</dbReference>
<keyword evidence="1" id="KW-0560">Oxidoreductase</keyword>
<name>A0ABT1VVL7_9PROT</name>
<gene>
    <name evidence="1" type="ORF">NFI88_03890</name>
</gene>
<dbReference type="RefSeq" id="WP_422918710.1">
    <property type="nucleotide sequence ID" value="NZ_JAMZEJ010000002.1"/>
</dbReference>
<comment type="caution">
    <text evidence="1">The sequence shown here is derived from an EMBL/GenBank/DDBJ whole genome shotgun (WGS) entry which is preliminary data.</text>
</comment>
<sequence length="251" mass="27729">MTQPDSASAGPFATGTHEGPGATLSADGYAFVPAAGMLPLLEPYGFRDWDGFARSWNDLGMDRYMADGGRYRRRRHAVFAVSADGVDRKPHQPHYQSRDYNPLNGGIERWFSPMEDHVAAHPAMQAILRCCFALFDGLTPPPLRPAAWHVETHQFRVEARAHEAGKPTPEGMHRDGVDWVLVLLVARENIERGDTAIQNPQGRMLGSFTLESPLDAALVDDARVAHGVTAVQPLRPGQPAFRDVLVVTFRR</sequence>
<keyword evidence="2" id="KW-1185">Reference proteome</keyword>